<keyword evidence="4 7" id="KW-0808">Transferase</keyword>
<evidence type="ECO:0000313" key="7">
    <source>
        <dbReference type="EMBL" id="AIF83046.1"/>
    </source>
</evidence>
<keyword evidence="5" id="KW-0949">S-adenosyl-L-methionine</keyword>
<keyword evidence="8" id="KW-1185">Reference proteome</keyword>
<evidence type="ECO:0000256" key="5">
    <source>
        <dbReference type="ARBA" id="ARBA00022691"/>
    </source>
</evidence>
<dbReference type="Pfam" id="PF02390">
    <property type="entry name" value="Methyltransf_4"/>
    <property type="match status" value="1"/>
</dbReference>
<dbReference type="RefSeq" id="WP_148699891.1">
    <property type="nucleotide sequence ID" value="NZ_CP007174.1"/>
</dbReference>
<dbReference type="GO" id="GO:0008176">
    <property type="term" value="F:tRNA (guanine(46)-N7)-methyltransferase activity"/>
    <property type="evidence" value="ECO:0007669"/>
    <property type="project" value="UniProtKB-EC"/>
</dbReference>
<dbReference type="EMBL" id="CP007174">
    <property type="protein sequence ID" value="AIF83046.1"/>
    <property type="molecule type" value="Genomic_DNA"/>
</dbReference>
<dbReference type="Proteomes" id="UP000028194">
    <property type="component" value="Chromosome"/>
</dbReference>
<dbReference type="KEGG" id="nev:NTE_00971"/>
<dbReference type="AlphaFoldDB" id="A0A075MNC0"/>
<evidence type="ECO:0000256" key="2">
    <source>
        <dbReference type="ARBA" id="ARBA00011977"/>
    </source>
</evidence>
<dbReference type="OrthoDB" id="6243at2157"/>
<reference evidence="7 8" key="1">
    <citation type="journal article" date="2014" name="PLoS ONE">
        <title>Genome Sequence of Candidatus Nitrososphaera evergladensis from Group I.1b Enriched from Everglades Soil Reveals Novel Genomic Features of the Ammonia-Oxidizing Archaea.</title>
        <authorList>
            <person name="Zhalnina K.V."/>
            <person name="Dias R."/>
            <person name="Leonard M.T."/>
            <person name="Dorr de Quadros P."/>
            <person name="Camargo F.A."/>
            <person name="Drew J.C."/>
            <person name="Farmerie W.G."/>
            <person name="Daroub S.H."/>
            <person name="Triplett E.W."/>
        </authorList>
    </citation>
    <scope>NUCLEOTIDE SEQUENCE [LARGE SCALE GENOMIC DNA]</scope>
    <source>
        <strain evidence="7 8">SR1</strain>
    </source>
</reference>
<sequence length="190" mass="21584">MSEDLSLVPPHTRTIVELGSGDCRLLETLAEKDPQTVYIGIELDSEQCRQAKSRVNLQNVFVMQGSFEDIVPRLPDDSVDGFIAVLPDPAFIDEKKEDKWKPLYRAVYTKLKRPGAFRLVTEITDEILQPVSNEAFDRWSIWLVSAFRSVGFKVAGMTEGAPIEYSSRCLDQFRGDPERIRIATLDFVKE</sequence>
<evidence type="ECO:0000313" key="8">
    <source>
        <dbReference type="Proteomes" id="UP000028194"/>
    </source>
</evidence>
<proteinExistence type="predicted"/>
<dbReference type="GeneID" id="41596801"/>
<organism evidence="7 8">
    <name type="scientific">Candidatus Nitrososphaera evergladensis SR1</name>
    <dbReference type="NCBI Taxonomy" id="1459636"/>
    <lineage>
        <taxon>Archaea</taxon>
        <taxon>Nitrososphaerota</taxon>
        <taxon>Nitrososphaeria</taxon>
        <taxon>Nitrososphaerales</taxon>
        <taxon>Nitrososphaeraceae</taxon>
        <taxon>Nitrososphaera</taxon>
    </lineage>
</organism>
<evidence type="ECO:0000256" key="3">
    <source>
        <dbReference type="ARBA" id="ARBA00022603"/>
    </source>
</evidence>
<evidence type="ECO:0000256" key="6">
    <source>
        <dbReference type="ARBA" id="ARBA00022694"/>
    </source>
</evidence>
<evidence type="ECO:0000256" key="4">
    <source>
        <dbReference type="ARBA" id="ARBA00022679"/>
    </source>
</evidence>
<keyword evidence="6" id="KW-0819">tRNA processing</keyword>
<dbReference type="EC" id="2.1.1.33" evidence="2"/>
<dbReference type="InterPro" id="IPR029063">
    <property type="entry name" value="SAM-dependent_MTases_sf"/>
</dbReference>
<evidence type="ECO:0000256" key="1">
    <source>
        <dbReference type="ARBA" id="ARBA00000142"/>
    </source>
</evidence>
<dbReference type="SUPFAM" id="SSF53335">
    <property type="entry name" value="S-adenosyl-L-methionine-dependent methyltransferases"/>
    <property type="match status" value="1"/>
</dbReference>
<comment type="catalytic activity">
    <reaction evidence="1">
        <text>guanosine(46) in tRNA + S-adenosyl-L-methionine = N(7)-methylguanosine(46) in tRNA + S-adenosyl-L-homocysteine</text>
        <dbReference type="Rhea" id="RHEA:42708"/>
        <dbReference type="Rhea" id="RHEA-COMP:10188"/>
        <dbReference type="Rhea" id="RHEA-COMP:10189"/>
        <dbReference type="ChEBI" id="CHEBI:57856"/>
        <dbReference type="ChEBI" id="CHEBI:59789"/>
        <dbReference type="ChEBI" id="CHEBI:74269"/>
        <dbReference type="ChEBI" id="CHEBI:74480"/>
        <dbReference type="EC" id="2.1.1.33"/>
    </reaction>
</comment>
<protein>
    <recommendedName>
        <fullName evidence="2">tRNA (guanine(46)-N(7))-methyltransferase</fullName>
        <ecNumber evidence="2">2.1.1.33</ecNumber>
    </recommendedName>
</protein>
<gene>
    <name evidence="7" type="ORF">NTE_00971</name>
</gene>
<dbReference type="eggNOG" id="arCOG01787">
    <property type="taxonomic scope" value="Archaea"/>
</dbReference>
<name>A0A075MNC0_9ARCH</name>
<dbReference type="CDD" id="cd02440">
    <property type="entry name" value="AdoMet_MTases"/>
    <property type="match status" value="1"/>
</dbReference>
<dbReference type="HOGENOM" id="CLU_1425131_0_0_2"/>
<keyword evidence="3 7" id="KW-0489">Methyltransferase</keyword>
<dbReference type="STRING" id="1459636.NTE_00971"/>
<dbReference type="Gene3D" id="3.40.50.150">
    <property type="entry name" value="Vaccinia Virus protein VP39"/>
    <property type="match status" value="1"/>
</dbReference>
<dbReference type="InterPro" id="IPR003358">
    <property type="entry name" value="tRNA_(Gua-N-7)_MeTrfase_Trmb"/>
</dbReference>
<accession>A0A075MNC0</accession>